<comment type="caution">
    <text evidence="1">The sequence shown here is derived from an EMBL/GenBank/DDBJ whole genome shotgun (WGS) entry which is preliminary data.</text>
</comment>
<dbReference type="Proteomes" id="UP001162992">
    <property type="component" value="Chromosome 1"/>
</dbReference>
<evidence type="ECO:0000313" key="2">
    <source>
        <dbReference type="Proteomes" id="UP001162992"/>
    </source>
</evidence>
<dbReference type="EMBL" id="CM055092">
    <property type="protein sequence ID" value="KAJ7571758.1"/>
    <property type="molecule type" value="Genomic_DNA"/>
</dbReference>
<keyword evidence="2" id="KW-1185">Reference proteome</keyword>
<proteinExistence type="predicted"/>
<reference evidence="2" key="1">
    <citation type="journal article" date="2024" name="Proc. Natl. Acad. Sci. U.S.A.">
        <title>Extraordinary preservation of gene collinearity over three hundred million years revealed in homosporous lycophytes.</title>
        <authorList>
            <person name="Li C."/>
            <person name="Wickell D."/>
            <person name="Kuo L.Y."/>
            <person name="Chen X."/>
            <person name="Nie B."/>
            <person name="Liao X."/>
            <person name="Peng D."/>
            <person name="Ji J."/>
            <person name="Jenkins J."/>
            <person name="Williams M."/>
            <person name="Shu S."/>
            <person name="Plott C."/>
            <person name="Barry K."/>
            <person name="Rajasekar S."/>
            <person name="Grimwood J."/>
            <person name="Han X."/>
            <person name="Sun S."/>
            <person name="Hou Z."/>
            <person name="He W."/>
            <person name="Dai G."/>
            <person name="Sun C."/>
            <person name="Schmutz J."/>
            <person name="Leebens-Mack J.H."/>
            <person name="Li F.W."/>
            <person name="Wang L."/>
        </authorList>
    </citation>
    <scope>NUCLEOTIDE SEQUENCE [LARGE SCALE GENOMIC DNA]</scope>
    <source>
        <strain evidence="2">cv. PW_Plant_1</strain>
    </source>
</reference>
<name>A0ACC2EZ59_DIPCM</name>
<gene>
    <name evidence="1" type="ORF">O6H91_01G175700</name>
</gene>
<accession>A0ACC2EZ59</accession>
<evidence type="ECO:0000313" key="1">
    <source>
        <dbReference type="EMBL" id="KAJ7571758.1"/>
    </source>
</evidence>
<protein>
    <submittedName>
        <fullName evidence="1">Uncharacterized protein</fullName>
    </submittedName>
</protein>
<organism evidence="1 2">
    <name type="scientific">Diphasiastrum complanatum</name>
    <name type="common">Issler's clubmoss</name>
    <name type="synonym">Lycopodium complanatum</name>
    <dbReference type="NCBI Taxonomy" id="34168"/>
    <lineage>
        <taxon>Eukaryota</taxon>
        <taxon>Viridiplantae</taxon>
        <taxon>Streptophyta</taxon>
        <taxon>Embryophyta</taxon>
        <taxon>Tracheophyta</taxon>
        <taxon>Lycopodiopsida</taxon>
        <taxon>Lycopodiales</taxon>
        <taxon>Lycopodiaceae</taxon>
        <taxon>Lycopodioideae</taxon>
        <taxon>Diphasiastrum</taxon>
    </lineage>
</organism>
<sequence length="45" mass="4981">MISSANESFADILRWRALRAIGRLFLSLRSITFLLLSDVQSAAGI</sequence>